<dbReference type="InterPro" id="IPR037445">
    <property type="entry name" value="MAGE"/>
</dbReference>
<organism evidence="3 4">
    <name type="scientific">Pseudo-nitzschia multistriata</name>
    <dbReference type="NCBI Taxonomy" id="183589"/>
    <lineage>
        <taxon>Eukaryota</taxon>
        <taxon>Sar</taxon>
        <taxon>Stramenopiles</taxon>
        <taxon>Ochrophyta</taxon>
        <taxon>Bacillariophyta</taxon>
        <taxon>Bacillariophyceae</taxon>
        <taxon>Bacillariophycidae</taxon>
        <taxon>Bacillariales</taxon>
        <taxon>Bacillariaceae</taxon>
        <taxon>Pseudo-nitzschia</taxon>
    </lineage>
</organism>
<dbReference type="PANTHER" id="PTHR11736">
    <property type="entry name" value="MELANOMA-ASSOCIATED ANTIGEN MAGE ANTIGEN"/>
    <property type="match status" value="1"/>
</dbReference>
<dbReference type="EMBL" id="CAACVS010000454">
    <property type="protein sequence ID" value="VEU42577.1"/>
    <property type="molecule type" value="Genomic_DNA"/>
</dbReference>
<dbReference type="Proteomes" id="UP000291116">
    <property type="component" value="Unassembled WGS sequence"/>
</dbReference>
<sequence length="339" mass="38124">MPKRKQRNHPVSDDEGDSGGEEAGWTQDSGTGEDVVLFSQLMPEPSQSVLPERPGERKNIDKMDREAQEKSLSAVSRMILFRAFEREPIDRLKIIKDAGISGSDRIGSAAFNEASQRLRNVFGFELNRIPKYMENMKGLPAKFKDRHYVLNGAVDDDRGTHSRQIHGVHEGSMIERGFIMLVNGLIFCKGESKGNSMRKILERDLYKYLHRVDDAIPEEPPAQGTSRAKARTQYRSGARTETHTPNADALLEQCAHWDYFVKEKATEENCPFQNLEEGDVLYSMGPRSAMEIGRKQIIAFCASILGEEPDLSMIGEVDDDIKEEEGPDDCVEQESQLAS</sequence>
<dbReference type="InterPro" id="IPR002190">
    <property type="entry name" value="MHD_dom"/>
</dbReference>
<feature type="region of interest" description="Disordered" evidence="1">
    <location>
        <begin position="1"/>
        <end position="33"/>
    </location>
</feature>
<evidence type="ECO:0000259" key="2">
    <source>
        <dbReference type="SMART" id="SM01373"/>
    </source>
</evidence>
<protein>
    <recommendedName>
        <fullName evidence="2">MAGE domain-containing protein</fullName>
    </recommendedName>
</protein>
<evidence type="ECO:0000256" key="1">
    <source>
        <dbReference type="SAM" id="MobiDB-lite"/>
    </source>
</evidence>
<gene>
    <name evidence="3" type="ORF">PSNMU_V1.4_AUG-EV-PASAV3_0095500</name>
</gene>
<dbReference type="SMART" id="SM01373">
    <property type="entry name" value="MAGE"/>
    <property type="match status" value="1"/>
</dbReference>
<evidence type="ECO:0000313" key="4">
    <source>
        <dbReference type="Proteomes" id="UP000291116"/>
    </source>
</evidence>
<dbReference type="Gene3D" id="1.10.10.1200">
    <property type="entry name" value="MAGE homology domain, winged helix WH1 motif"/>
    <property type="match status" value="1"/>
</dbReference>
<reference evidence="3 4" key="1">
    <citation type="submission" date="2019-01" db="EMBL/GenBank/DDBJ databases">
        <authorList>
            <person name="Ferrante I. M."/>
        </authorList>
    </citation>
    <scope>NUCLEOTIDE SEQUENCE [LARGE SCALE GENOMIC DNA]</scope>
    <source>
        <strain evidence="3 4">B856</strain>
    </source>
</reference>
<keyword evidence="4" id="KW-1185">Reference proteome</keyword>
<accession>A0A448ZKL6</accession>
<feature type="domain" description="MAGE" evidence="2">
    <location>
        <begin position="75"/>
        <end position="297"/>
    </location>
</feature>
<feature type="compositionally biased region" description="Acidic residues" evidence="1">
    <location>
        <begin position="316"/>
        <end position="332"/>
    </location>
</feature>
<proteinExistence type="predicted"/>
<dbReference type="InterPro" id="IPR041899">
    <property type="entry name" value="MAGE_WH2"/>
</dbReference>
<dbReference type="GO" id="GO:0005634">
    <property type="term" value="C:nucleus"/>
    <property type="evidence" value="ECO:0007669"/>
    <property type="project" value="TreeGrafter"/>
</dbReference>
<dbReference type="PANTHER" id="PTHR11736:SF14">
    <property type="entry name" value="NSE3 HOMOLOG, SMC5-SMC6 COMPLEX COMPONENT"/>
    <property type="match status" value="1"/>
</dbReference>
<name>A0A448ZKL6_9STRA</name>
<dbReference type="InterPro" id="IPR041898">
    <property type="entry name" value="MAGE_WH1"/>
</dbReference>
<evidence type="ECO:0000313" key="3">
    <source>
        <dbReference type="EMBL" id="VEU42577.1"/>
    </source>
</evidence>
<dbReference type="Gene3D" id="1.10.10.1210">
    <property type="entry name" value="MAGE homology domain, winged helix WH2 motif"/>
    <property type="match status" value="1"/>
</dbReference>
<feature type="region of interest" description="Disordered" evidence="1">
    <location>
        <begin position="315"/>
        <end position="339"/>
    </location>
</feature>
<dbReference type="OrthoDB" id="205198at2759"/>
<dbReference type="AlphaFoldDB" id="A0A448ZKL6"/>
<dbReference type="Pfam" id="PF01454">
    <property type="entry name" value="MAGE"/>
    <property type="match status" value="1"/>
</dbReference>